<protein>
    <submittedName>
        <fullName evidence="2">Uncharacterized protein</fullName>
    </submittedName>
</protein>
<accession>A0A218W9N3</accession>
<reference evidence="3" key="1">
    <citation type="journal article" date="2017" name="Plant J.">
        <title>The pomegranate (Punica granatum L.) genome and the genomics of punicalagin biosynthesis.</title>
        <authorList>
            <person name="Qin G."/>
            <person name="Xu C."/>
            <person name="Ming R."/>
            <person name="Tang H."/>
            <person name="Guyot R."/>
            <person name="Kramer E.M."/>
            <person name="Hu Y."/>
            <person name="Yi X."/>
            <person name="Qi Y."/>
            <person name="Xu X."/>
            <person name="Gao Z."/>
            <person name="Pan H."/>
            <person name="Jian J."/>
            <person name="Tian Y."/>
            <person name="Yue Z."/>
            <person name="Xu Y."/>
        </authorList>
    </citation>
    <scope>NUCLEOTIDE SEQUENCE [LARGE SCALE GENOMIC DNA]</scope>
    <source>
        <strain evidence="3">cv. Dabenzi</strain>
    </source>
</reference>
<feature type="region of interest" description="Disordered" evidence="1">
    <location>
        <begin position="230"/>
        <end position="257"/>
    </location>
</feature>
<proteinExistence type="predicted"/>
<name>A0A218W9N3_PUNGR</name>
<sequence length="282" mass="30975">METANSLSTEESDQLRRSTKRTKRVRIDRSRQERSNAGQVGITPDTTEGIEKGLANDKGKRKLSYSAVVAGDGEVNMDMESEEPTGEGNLGVKQAGVEMPAAEEIPMEMPEEIPEPSSEEEEADPGSEFCPNIRFSKEQLRRFRAPWWGSLIVKVLGQRVGYNLCQSGLSTLPVGSVATIRVCASQNSPNPTRQRSSPTLEGPIPHLGTSPLFLCCRSGPVRQLRPIHPSEAQSSIRPSPFHRSSAQSSSDRPDTVQTGPVKLAQHIFDFFLFTESPLNFPN</sequence>
<comment type="caution">
    <text evidence="2">The sequence shown here is derived from an EMBL/GenBank/DDBJ whole genome shotgun (WGS) entry which is preliminary data.</text>
</comment>
<dbReference type="AlphaFoldDB" id="A0A218W9N3"/>
<evidence type="ECO:0000313" key="3">
    <source>
        <dbReference type="Proteomes" id="UP000197138"/>
    </source>
</evidence>
<dbReference type="Proteomes" id="UP000197138">
    <property type="component" value="Unassembled WGS sequence"/>
</dbReference>
<feature type="compositionally biased region" description="Polar residues" evidence="1">
    <location>
        <begin position="231"/>
        <end position="257"/>
    </location>
</feature>
<feature type="compositionally biased region" description="Basic and acidic residues" evidence="1">
    <location>
        <begin position="25"/>
        <end position="34"/>
    </location>
</feature>
<dbReference type="EMBL" id="MTKT01004939">
    <property type="protein sequence ID" value="OWM68782.1"/>
    <property type="molecule type" value="Genomic_DNA"/>
</dbReference>
<feature type="compositionally biased region" description="Acidic residues" evidence="1">
    <location>
        <begin position="109"/>
        <end position="125"/>
    </location>
</feature>
<feature type="region of interest" description="Disordered" evidence="1">
    <location>
        <begin position="1"/>
        <end position="55"/>
    </location>
</feature>
<feature type="region of interest" description="Disordered" evidence="1">
    <location>
        <begin position="109"/>
        <end position="130"/>
    </location>
</feature>
<organism evidence="2 3">
    <name type="scientific">Punica granatum</name>
    <name type="common">Pomegranate</name>
    <dbReference type="NCBI Taxonomy" id="22663"/>
    <lineage>
        <taxon>Eukaryota</taxon>
        <taxon>Viridiplantae</taxon>
        <taxon>Streptophyta</taxon>
        <taxon>Embryophyta</taxon>
        <taxon>Tracheophyta</taxon>
        <taxon>Spermatophyta</taxon>
        <taxon>Magnoliopsida</taxon>
        <taxon>eudicotyledons</taxon>
        <taxon>Gunneridae</taxon>
        <taxon>Pentapetalae</taxon>
        <taxon>rosids</taxon>
        <taxon>malvids</taxon>
        <taxon>Myrtales</taxon>
        <taxon>Lythraceae</taxon>
        <taxon>Punica</taxon>
    </lineage>
</organism>
<evidence type="ECO:0000256" key="1">
    <source>
        <dbReference type="SAM" id="MobiDB-lite"/>
    </source>
</evidence>
<gene>
    <name evidence="2" type="ORF">CDL15_Pgr024969</name>
</gene>
<evidence type="ECO:0000313" key="2">
    <source>
        <dbReference type="EMBL" id="OWM68782.1"/>
    </source>
</evidence>